<comment type="caution">
    <text evidence="1">The sequence shown here is derived from an EMBL/GenBank/DDBJ whole genome shotgun (WGS) entry which is preliminary data.</text>
</comment>
<protein>
    <submittedName>
        <fullName evidence="1">Uncharacterized protein</fullName>
    </submittedName>
</protein>
<organism evidence="1 2">
    <name type="scientific">Brachionus plicatilis</name>
    <name type="common">Marine rotifer</name>
    <name type="synonym">Brachionus muelleri</name>
    <dbReference type="NCBI Taxonomy" id="10195"/>
    <lineage>
        <taxon>Eukaryota</taxon>
        <taxon>Metazoa</taxon>
        <taxon>Spiralia</taxon>
        <taxon>Gnathifera</taxon>
        <taxon>Rotifera</taxon>
        <taxon>Eurotatoria</taxon>
        <taxon>Monogononta</taxon>
        <taxon>Pseudotrocha</taxon>
        <taxon>Ploima</taxon>
        <taxon>Brachionidae</taxon>
        <taxon>Brachionus</taxon>
    </lineage>
</organism>
<reference evidence="1 2" key="1">
    <citation type="journal article" date="2018" name="Sci. Rep.">
        <title>Genomic signatures of local adaptation to the degree of environmental predictability in rotifers.</title>
        <authorList>
            <person name="Franch-Gras L."/>
            <person name="Hahn C."/>
            <person name="Garcia-Roger E.M."/>
            <person name="Carmona M.J."/>
            <person name="Serra M."/>
            <person name="Gomez A."/>
        </authorList>
    </citation>
    <scope>NUCLEOTIDE SEQUENCE [LARGE SCALE GENOMIC DNA]</scope>
    <source>
        <strain evidence="1">HYR1</strain>
    </source>
</reference>
<evidence type="ECO:0000313" key="2">
    <source>
        <dbReference type="Proteomes" id="UP000276133"/>
    </source>
</evidence>
<evidence type="ECO:0000313" key="1">
    <source>
        <dbReference type="EMBL" id="RNA12125.1"/>
    </source>
</evidence>
<keyword evidence="2" id="KW-1185">Reference proteome</keyword>
<sequence length="227" mass="24060">MVFLLLEKEEFVRNVKLLIGLEVGALLVLGRRGGHLACGLKGGIGLGDGRRIVLVDVAQQARLFQTLCLHFLQSQRVVQSVELVVVGKGLDVAAVGRVALFGRLALLFLAVGHFFGRLHLVHVWSGGVGSVGGKEAVERRAKVAKVAGGGGGRVGSVAAFGRRVRAFHEVKVEKVEAVVVGRREQLGAGQPRQLVVLGAERGGARGRRRRKVAAVRQYGHGGRVGPA</sequence>
<accession>A0A3M7QMA1</accession>
<gene>
    <name evidence="1" type="ORF">BpHYR1_017467</name>
</gene>
<dbReference type="Proteomes" id="UP000276133">
    <property type="component" value="Unassembled WGS sequence"/>
</dbReference>
<dbReference type="AlphaFoldDB" id="A0A3M7QMA1"/>
<proteinExistence type="predicted"/>
<name>A0A3M7QMA1_BRAPC</name>
<feature type="non-terminal residue" evidence="1">
    <location>
        <position position="227"/>
    </location>
</feature>
<dbReference type="EMBL" id="REGN01005763">
    <property type="protein sequence ID" value="RNA12125.1"/>
    <property type="molecule type" value="Genomic_DNA"/>
</dbReference>